<dbReference type="SUPFAM" id="SSF50729">
    <property type="entry name" value="PH domain-like"/>
    <property type="match status" value="1"/>
</dbReference>
<dbReference type="FunFam" id="1.10.555.10:FF:000058">
    <property type="entry name" value="GTPase-activating protein pac-1"/>
    <property type="match status" value="1"/>
</dbReference>
<sequence>MLEPQHVITPGHRSKSGTISCIPLHLNLHFSAQGFFPRKLRRWGSTGSWSPIGTSDALDHSLASGVDMRTSVVRVAEDYTKRKNVLRVSAVKPCRSEFLLQAESSEEFADWVKTLQEQVAASTDAELDPVNSKQQAVPQMVPASTTIQVQGSHLSPQLSKSKTNSSRNRSPTGQSPVSKTRKPTQIADPSTSPKSKTWRGRMAKQFRKFNQGGNSPSSPTAPEGSTFGIPIEDCLPSSSNVYVPRFVEICTDIIDERGLQTVGIYRVPGNNASITALTEEINRNYDEVPLEDPRWNDLHVVSSLLKSYFRKMPDSLVTVHLYPSFIKADKIEDPKLRLEELRRLVRSLPKHNYNTLKHIIMHLKRVADNSQMNRMEAKNLAIVFGPTIVRPEGENMESMVNHMTNQCKIVESLLTHADWFFPENDDEELPPVPLALPDANEEFESANNQALLLHNISKYEALKDQKEKNGALFSSIISAAQRKVKRKPTKGSNSLPESKDEPTSPTNLKVFPSQSFSPNDLKESTSPDGKLSEIPTTVMDIEKKNKPTEKVPWFNYSTDKDDFHRRIQNFKQETEAMLQLPRKTEISVNNIESRPTGQLSSSASNVNQNARLSMKPADLHLLTKTHSASNVFTRTVNPENSRNSLSSVDNNTFSVQYNSKNMSDKNNDFSNSSFQYLSANNTKQFPDKRDSNKNTNVSASGAFNKGGYSDVTDGVSDRRNVRYNIRRGSSVENINSSSMDLSNGNLKKVKYENENENQRTGSLDSLNKLPNDDGSSAPLPPLEVGGQ</sequence>
<dbReference type="PROSITE" id="PS50003">
    <property type="entry name" value="PH_DOMAIN"/>
    <property type="match status" value="1"/>
</dbReference>
<dbReference type="InterPro" id="IPR000198">
    <property type="entry name" value="RhoGAP_dom"/>
</dbReference>
<evidence type="ECO:0000259" key="4">
    <source>
        <dbReference type="PROSITE" id="PS50238"/>
    </source>
</evidence>
<feature type="domain" description="PH" evidence="3">
    <location>
        <begin position="1"/>
        <end position="120"/>
    </location>
</feature>
<feature type="compositionally biased region" description="Low complexity" evidence="2">
    <location>
        <begin position="159"/>
        <end position="172"/>
    </location>
</feature>
<evidence type="ECO:0000313" key="6">
    <source>
        <dbReference type="Proteomes" id="UP001162156"/>
    </source>
</evidence>
<evidence type="ECO:0000313" key="5">
    <source>
        <dbReference type="EMBL" id="KAJ8957782.1"/>
    </source>
</evidence>
<dbReference type="EMBL" id="JANEYF010001760">
    <property type="protein sequence ID" value="KAJ8957782.1"/>
    <property type="molecule type" value="Genomic_DNA"/>
</dbReference>
<dbReference type="SUPFAM" id="SSF48350">
    <property type="entry name" value="GTPase activation domain, GAP"/>
    <property type="match status" value="1"/>
</dbReference>
<dbReference type="GO" id="GO:0005096">
    <property type="term" value="F:GTPase activator activity"/>
    <property type="evidence" value="ECO:0007669"/>
    <property type="project" value="UniProtKB-KW"/>
</dbReference>
<dbReference type="GO" id="GO:0005737">
    <property type="term" value="C:cytoplasm"/>
    <property type="evidence" value="ECO:0007669"/>
    <property type="project" value="TreeGrafter"/>
</dbReference>
<dbReference type="InterPro" id="IPR050729">
    <property type="entry name" value="Rho-GAP"/>
</dbReference>
<reference evidence="5" key="1">
    <citation type="journal article" date="2023" name="Insect Mol. Biol.">
        <title>Genome sequencing provides insights into the evolution of gene families encoding plant cell wall-degrading enzymes in longhorned beetles.</title>
        <authorList>
            <person name="Shin N.R."/>
            <person name="Okamura Y."/>
            <person name="Kirsch R."/>
            <person name="Pauchet Y."/>
        </authorList>
    </citation>
    <scope>NUCLEOTIDE SEQUENCE</scope>
    <source>
        <strain evidence="5">RBIC_L_NR</strain>
    </source>
</reference>
<feature type="domain" description="Rho-GAP" evidence="4">
    <location>
        <begin position="229"/>
        <end position="421"/>
    </location>
</feature>
<evidence type="ECO:0008006" key="7">
    <source>
        <dbReference type="Google" id="ProtNLM"/>
    </source>
</evidence>
<evidence type="ECO:0000256" key="1">
    <source>
        <dbReference type="ARBA" id="ARBA00022468"/>
    </source>
</evidence>
<protein>
    <recommendedName>
        <fullName evidence="7">Rho GTPase-activating protein 21</fullName>
    </recommendedName>
</protein>
<dbReference type="Pfam" id="PF00620">
    <property type="entry name" value="RhoGAP"/>
    <property type="match status" value="1"/>
</dbReference>
<dbReference type="Gene3D" id="2.30.29.30">
    <property type="entry name" value="Pleckstrin-homology domain (PH domain)/Phosphotyrosine-binding domain (PTB)"/>
    <property type="match status" value="1"/>
</dbReference>
<keyword evidence="6" id="KW-1185">Reference proteome</keyword>
<feature type="region of interest" description="Disordered" evidence="2">
    <location>
        <begin position="682"/>
        <end position="715"/>
    </location>
</feature>
<dbReference type="InterPro" id="IPR011993">
    <property type="entry name" value="PH-like_dom_sf"/>
</dbReference>
<keyword evidence="1" id="KW-0343">GTPase activation</keyword>
<dbReference type="SMART" id="SM00324">
    <property type="entry name" value="RhoGAP"/>
    <property type="match status" value="1"/>
</dbReference>
<dbReference type="InterPro" id="IPR001849">
    <property type="entry name" value="PH_domain"/>
</dbReference>
<dbReference type="PANTHER" id="PTHR23176">
    <property type="entry name" value="RHO/RAC/CDC GTPASE-ACTIVATING PROTEIN"/>
    <property type="match status" value="1"/>
</dbReference>
<feature type="compositionally biased region" description="Polar residues" evidence="2">
    <location>
        <begin position="503"/>
        <end position="518"/>
    </location>
</feature>
<feature type="region of interest" description="Disordered" evidence="2">
    <location>
        <begin position="147"/>
        <end position="200"/>
    </location>
</feature>
<dbReference type="AlphaFoldDB" id="A0AAV8Z1H5"/>
<proteinExistence type="predicted"/>
<dbReference type="GO" id="GO:0007165">
    <property type="term" value="P:signal transduction"/>
    <property type="evidence" value="ECO:0007669"/>
    <property type="project" value="InterPro"/>
</dbReference>
<comment type="caution">
    <text evidence="5">The sequence shown here is derived from an EMBL/GenBank/DDBJ whole genome shotgun (WGS) entry which is preliminary data.</text>
</comment>
<dbReference type="PANTHER" id="PTHR23176:SF133">
    <property type="entry name" value="GTPASE-ACTIVATING PROTEIN PAC-1"/>
    <property type="match status" value="1"/>
</dbReference>
<feature type="region of interest" description="Disordered" evidence="2">
    <location>
        <begin position="483"/>
        <end position="536"/>
    </location>
</feature>
<dbReference type="InterPro" id="IPR008936">
    <property type="entry name" value="Rho_GTPase_activation_prot"/>
</dbReference>
<evidence type="ECO:0000256" key="2">
    <source>
        <dbReference type="SAM" id="MobiDB-lite"/>
    </source>
</evidence>
<dbReference type="Gene3D" id="1.10.555.10">
    <property type="entry name" value="Rho GTPase activation protein"/>
    <property type="match status" value="1"/>
</dbReference>
<feature type="compositionally biased region" description="Polar residues" evidence="2">
    <location>
        <begin position="147"/>
        <end position="158"/>
    </location>
</feature>
<dbReference type="Proteomes" id="UP001162156">
    <property type="component" value="Unassembled WGS sequence"/>
</dbReference>
<evidence type="ECO:0000259" key="3">
    <source>
        <dbReference type="PROSITE" id="PS50003"/>
    </source>
</evidence>
<accession>A0AAV8Z1H5</accession>
<feature type="region of interest" description="Disordered" evidence="2">
    <location>
        <begin position="750"/>
        <end position="787"/>
    </location>
</feature>
<name>A0AAV8Z1H5_9CUCU</name>
<gene>
    <name evidence="5" type="ORF">NQ314_006495</name>
</gene>
<organism evidence="5 6">
    <name type="scientific">Rhamnusium bicolor</name>
    <dbReference type="NCBI Taxonomy" id="1586634"/>
    <lineage>
        <taxon>Eukaryota</taxon>
        <taxon>Metazoa</taxon>
        <taxon>Ecdysozoa</taxon>
        <taxon>Arthropoda</taxon>
        <taxon>Hexapoda</taxon>
        <taxon>Insecta</taxon>
        <taxon>Pterygota</taxon>
        <taxon>Neoptera</taxon>
        <taxon>Endopterygota</taxon>
        <taxon>Coleoptera</taxon>
        <taxon>Polyphaga</taxon>
        <taxon>Cucujiformia</taxon>
        <taxon>Chrysomeloidea</taxon>
        <taxon>Cerambycidae</taxon>
        <taxon>Lepturinae</taxon>
        <taxon>Rhagiini</taxon>
        <taxon>Rhamnusium</taxon>
    </lineage>
</organism>
<dbReference type="PROSITE" id="PS50238">
    <property type="entry name" value="RHOGAP"/>
    <property type="match status" value="1"/>
</dbReference>